<dbReference type="PANTHER" id="PTHR35803">
    <property type="entry name" value="GLUCAN 1,4-ALPHA-GLUCOSIDASE SUSB-RELATED"/>
    <property type="match status" value="1"/>
</dbReference>
<dbReference type="InterPro" id="IPR029483">
    <property type="entry name" value="GH97_C"/>
</dbReference>
<dbReference type="PANTHER" id="PTHR35803:SF2">
    <property type="entry name" value="RETAINING ALPHA-GALACTOSIDASE"/>
    <property type="match status" value="1"/>
</dbReference>
<feature type="domain" description="Glycosyl-hydrolase 97 N-terminal" evidence="5">
    <location>
        <begin position="3"/>
        <end position="262"/>
    </location>
</feature>
<organism evidence="7 8">
    <name type="scientific">Vitrella brassicaformis (strain CCMP3155)</name>
    <dbReference type="NCBI Taxonomy" id="1169540"/>
    <lineage>
        <taxon>Eukaryota</taxon>
        <taxon>Sar</taxon>
        <taxon>Alveolata</taxon>
        <taxon>Colpodellida</taxon>
        <taxon>Vitrellaceae</taxon>
        <taxon>Vitrella</taxon>
    </lineage>
</organism>
<proteinExistence type="predicted"/>
<dbReference type="Pfam" id="PF10566">
    <property type="entry name" value="Glyco_hydro_97"/>
    <property type="match status" value="1"/>
</dbReference>
<evidence type="ECO:0000313" key="7">
    <source>
        <dbReference type="EMBL" id="CEM25959.1"/>
    </source>
</evidence>
<dbReference type="Gene3D" id="2.70.98.10">
    <property type="match status" value="1"/>
</dbReference>
<dbReference type="InterPro" id="IPR019563">
    <property type="entry name" value="GH97_catalytic"/>
</dbReference>
<reference evidence="7 8" key="1">
    <citation type="submission" date="2014-11" db="EMBL/GenBank/DDBJ databases">
        <authorList>
            <person name="Zhu J."/>
            <person name="Qi W."/>
            <person name="Song R."/>
        </authorList>
    </citation>
    <scope>NUCLEOTIDE SEQUENCE [LARGE SCALE GENOMIC DNA]</scope>
</reference>
<dbReference type="InterPro" id="IPR017853">
    <property type="entry name" value="GH"/>
</dbReference>
<dbReference type="Gene3D" id="2.60.40.1180">
    <property type="entry name" value="Golgi alpha-mannosidase II"/>
    <property type="match status" value="1"/>
</dbReference>
<feature type="domain" description="Glycosyl-hydrolase 97 catalytic" evidence="4">
    <location>
        <begin position="304"/>
        <end position="434"/>
    </location>
</feature>
<evidence type="ECO:0000259" key="5">
    <source>
        <dbReference type="Pfam" id="PF14508"/>
    </source>
</evidence>
<feature type="region of interest" description="Disordered" evidence="3">
    <location>
        <begin position="729"/>
        <end position="749"/>
    </location>
</feature>
<gene>
    <name evidence="7" type="ORF">Vbra_2671</name>
</gene>
<dbReference type="Gene3D" id="3.20.20.70">
    <property type="entry name" value="Aldolase class I"/>
    <property type="match status" value="1"/>
</dbReference>
<feature type="domain" description="Glycosyl-hydrolase 97 C-terminal oligomerisation" evidence="6">
    <location>
        <begin position="523"/>
        <end position="585"/>
    </location>
</feature>
<sequence>MVTSGTRRIVNPSALGFVLEDGSHLGENVTIESEARHMRKVDTYATLGAHRVAKSESVDTSYTVRHLPTNLTYDVHFRVFGGDSPGVAFSYHIPLQGGWGDRVQIQDDGSEILMELEATDRAWIIERRDQIFFAGGHFSANGQYMSFPAASLWSRHLEDGITIDRYSPPVTIEDLDKQGPFPYRVIAEAALLGWEGLHFVALPDGVGFRSELTRVRQSVREYRGLWGPLELQLPVKTSWRVIQLAANLDQLVDHDMLSSLNEAPEARNPGLFNDTTYIKPGRSVWSCLAAPSGCHNRPREIEWAYIDAADALGFEYATVDIGWEEWPDKWGSVKSLTTYGKERGVGVFLWKHRGDIEDPTDNYKDLREFLDSVEDAGAVGVKMDFFGSGTLPTIVLQETICREAAKRKLLLNFHGVDKTTGEARTYPNLITQEAIWGLEVNAHPMIDTKIPPSHNAALTFTRFPSGAGDYTPLSLQTLRGATTLVHQVATLITFTSPLQTIVEDPEIILEQSYRDIIMKIPTVWDETRVLPPSIIGDLTVLARRSNSTWFLGVVSGTVETRVIPFIPLNFLDTSKNYTATFLFTKYMSDDGEYEEPVVQTVQRINGTKLTDVKLWGENKKGDGLVVIMDVVGQGQRPRREPRLRSCVIEENLDYAPGADLEVATHGYPEYLDCADWCAATEECNYWVHVGLGDDGMCFLKSDREPVVGKAPRAGDGWKIMAGNKSCGHAAGADVNSEKKPLGKSKRPRPLQGFCKSWPILCAKLPG</sequence>
<evidence type="ECO:0000256" key="3">
    <source>
        <dbReference type="SAM" id="MobiDB-lite"/>
    </source>
</evidence>
<keyword evidence="1" id="KW-0378">Hydrolase</keyword>
<keyword evidence="2" id="KW-0326">Glycosidase</keyword>
<dbReference type="PhylomeDB" id="A0A0G4GAF3"/>
<name>A0A0G4GAF3_VITBC</name>
<dbReference type="Gene3D" id="3.50.4.10">
    <property type="entry name" value="Hepatocyte Growth Factor"/>
    <property type="match status" value="1"/>
</dbReference>
<accession>A0A0G4GAF3</accession>
<dbReference type="InParanoid" id="A0A0G4GAF3"/>
<dbReference type="Proteomes" id="UP000041254">
    <property type="component" value="Unassembled WGS sequence"/>
</dbReference>
<dbReference type="SUPFAM" id="SSF51445">
    <property type="entry name" value="(Trans)glycosidases"/>
    <property type="match status" value="1"/>
</dbReference>
<dbReference type="InterPro" id="IPR014718">
    <property type="entry name" value="GH-type_carb-bd"/>
</dbReference>
<dbReference type="GO" id="GO:0030246">
    <property type="term" value="F:carbohydrate binding"/>
    <property type="evidence" value="ECO:0007669"/>
    <property type="project" value="InterPro"/>
</dbReference>
<dbReference type="InterPro" id="IPR013785">
    <property type="entry name" value="Aldolase_TIM"/>
</dbReference>
<dbReference type="InterPro" id="IPR029486">
    <property type="entry name" value="GH97_N"/>
</dbReference>
<dbReference type="OrthoDB" id="492452at2759"/>
<dbReference type="Pfam" id="PF14509">
    <property type="entry name" value="GH97_C"/>
    <property type="match status" value="1"/>
</dbReference>
<evidence type="ECO:0000259" key="6">
    <source>
        <dbReference type="Pfam" id="PF14509"/>
    </source>
</evidence>
<dbReference type="EMBL" id="CDMY01000608">
    <property type="protein sequence ID" value="CEM25959.1"/>
    <property type="molecule type" value="Genomic_DNA"/>
</dbReference>
<dbReference type="AlphaFoldDB" id="A0A0G4GAF3"/>
<protein>
    <recommendedName>
        <fullName evidence="9">Apple domain-containing protein</fullName>
    </recommendedName>
</protein>
<evidence type="ECO:0008006" key="9">
    <source>
        <dbReference type="Google" id="ProtNLM"/>
    </source>
</evidence>
<dbReference type="Pfam" id="PF14508">
    <property type="entry name" value="GH97_N"/>
    <property type="match status" value="1"/>
</dbReference>
<evidence type="ECO:0000256" key="2">
    <source>
        <dbReference type="ARBA" id="ARBA00023295"/>
    </source>
</evidence>
<dbReference type="InterPro" id="IPR013780">
    <property type="entry name" value="Glyco_hydro_b"/>
</dbReference>
<dbReference type="VEuPathDB" id="CryptoDB:Vbra_2671"/>
<dbReference type="GO" id="GO:0016798">
    <property type="term" value="F:hydrolase activity, acting on glycosyl bonds"/>
    <property type="evidence" value="ECO:0007669"/>
    <property type="project" value="UniProtKB-KW"/>
</dbReference>
<evidence type="ECO:0000313" key="8">
    <source>
        <dbReference type="Proteomes" id="UP000041254"/>
    </source>
</evidence>
<evidence type="ECO:0000256" key="1">
    <source>
        <dbReference type="ARBA" id="ARBA00022801"/>
    </source>
</evidence>
<evidence type="ECO:0000259" key="4">
    <source>
        <dbReference type="Pfam" id="PF10566"/>
    </source>
</evidence>
<keyword evidence="8" id="KW-1185">Reference proteome</keyword>
<dbReference type="InterPro" id="IPR052720">
    <property type="entry name" value="Glycosyl_hydrolase_97"/>
</dbReference>